<accession>A0AA88Y9X1</accession>
<proteinExistence type="predicted"/>
<dbReference type="PANTHER" id="PTHR22901">
    <property type="entry name" value="SIALATE O-ACETYLESTERASE"/>
    <property type="match status" value="1"/>
</dbReference>
<dbReference type="EMBL" id="VSWD01000007">
    <property type="protein sequence ID" value="KAK3098110.1"/>
    <property type="molecule type" value="Genomic_DNA"/>
</dbReference>
<dbReference type="GO" id="GO:0005975">
    <property type="term" value="P:carbohydrate metabolic process"/>
    <property type="evidence" value="ECO:0007669"/>
    <property type="project" value="TreeGrafter"/>
</dbReference>
<organism evidence="1 2">
    <name type="scientific">Pinctada imbricata</name>
    <name type="common">Atlantic pearl-oyster</name>
    <name type="synonym">Pinctada martensii</name>
    <dbReference type="NCBI Taxonomy" id="66713"/>
    <lineage>
        <taxon>Eukaryota</taxon>
        <taxon>Metazoa</taxon>
        <taxon>Spiralia</taxon>
        <taxon>Lophotrochozoa</taxon>
        <taxon>Mollusca</taxon>
        <taxon>Bivalvia</taxon>
        <taxon>Autobranchia</taxon>
        <taxon>Pteriomorphia</taxon>
        <taxon>Pterioida</taxon>
        <taxon>Pterioidea</taxon>
        <taxon>Pteriidae</taxon>
        <taxon>Pinctada</taxon>
    </lineage>
</organism>
<comment type="caution">
    <text evidence="1">The sequence shown here is derived from an EMBL/GenBank/DDBJ whole genome shotgun (WGS) entry which is preliminary data.</text>
</comment>
<reference evidence="1" key="1">
    <citation type="submission" date="2019-08" db="EMBL/GenBank/DDBJ databases">
        <title>The improved chromosome-level genome for the pearl oyster Pinctada fucata martensii using PacBio sequencing and Hi-C.</title>
        <authorList>
            <person name="Zheng Z."/>
        </authorList>
    </citation>
    <scope>NUCLEOTIDE SEQUENCE</scope>
    <source>
        <strain evidence="1">ZZ-2019</strain>
        <tissue evidence="1">Adductor muscle</tissue>
    </source>
</reference>
<keyword evidence="2" id="KW-1185">Reference proteome</keyword>
<gene>
    <name evidence="1" type="ORF">FSP39_016199</name>
</gene>
<dbReference type="InterPro" id="IPR039329">
    <property type="entry name" value="SIAE"/>
</dbReference>
<protein>
    <submittedName>
        <fullName evidence="1">Uncharacterized protein</fullName>
    </submittedName>
</protein>
<dbReference type="AlphaFoldDB" id="A0AA88Y9X1"/>
<dbReference type="PANTHER" id="PTHR22901:SF0">
    <property type="entry name" value="SIALATE O-ACETYLESTERASE"/>
    <property type="match status" value="1"/>
</dbReference>
<evidence type="ECO:0000313" key="1">
    <source>
        <dbReference type="EMBL" id="KAK3098110.1"/>
    </source>
</evidence>
<dbReference type="Proteomes" id="UP001186944">
    <property type="component" value="Unassembled WGS sequence"/>
</dbReference>
<sequence>MKNIRREVDVVRDYLNQYTAGILAPSRFDPNSKYFSDLRWSQTAEVGYVPNSKMRNTFMAVAIDLPDFQSPYGAIHPRYKHDIARRLGLSSLAVAYQQAGFDYQGPFPVSYKLDRTASHIIIEFDHTPIEIRVKTGFEICCTTKDFICKETDSGWKNATMTSHSTTSVTLDAHNCSVGGVRYAWRESPCALRKCAVYGRKSNLPAPPFKFAGSPQLFV</sequence>
<name>A0AA88Y9X1_PINIB</name>
<dbReference type="GO" id="GO:0001681">
    <property type="term" value="F:sialate O-acetylesterase activity"/>
    <property type="evidence" value="ECO:0007669"/>
    <property type="project" value="InterPro"/>
</dbReference>
<evidence type="ECO:0000313" key="2">
    <source>
        <dbReference type="Proteomes" id="UP001186944"/>
    </source>
</evidence>